<evidence type="ECO:0000256" key="9">
    <source>
        <dbReference type="ARBA" id="ARBA00023201"/>
    </source>
</evidence>
<evidence type="ECO:0000313" key="15">
    <source>
        <dbReference type="Proteomes" id="UP001472866"/>
    </source>
</evidence>
<dbReference type="GO" id="GO:0016020">
    <property type="term" value="C:membrane"/>
    <property type="evidence" value="ECO:0007669"/>
    <property type="project" value="UniProtKB-SubCell"/>
</dbReference>
<feature type="transmembrane region" description="Helical" evidence="12">
    <location>
        <begin position="182"/>
        <end position="201"/>
    </location>
</feature>
<evidence type="ECO:0000256" key="6">
    <source>
        <dbReference type="ARBA" id="ARBA00023053"/>
    </source>
</evidence>
<comment type="similarity">
    <text evidence="10">Belongs to the NhaD Na(+)/H(+) (TC 2.A.62) antiporter family.</text>
</comment>
<feature type="compositionally biased region" description="Low complexity" evidence="11">
    <location>
        <begin position="66"/>
        <end position="76"/>
    </location>
</feature>
<feature type="transmembrane region" description="Helical" evidence="12">
    <location>
        <begin position="381"/>
        <end position="400"/>
    </location>
</feature>
<keyword evidence="9" id="KW-0739">Sodium transport</keyword>
<gene>
    <name evidence="14" type="ORF">HKI87_14g76870</name>
</gene>
<dbReference type="GO" id="GO:0015297">
    <property type="term" value="F:antiporter activity"/>
    <property type="evidence" value="ECO:0007669"/>
    <property type="project" value="UniProtKB-KW"/>
</dbReference>
<evidence type="ECO:0000256" key="11">
    <source>
        <dbReference type="SAM" id="MobiDB-lite"/>
    </source>
</evidence>
<feature type="domain" description="Citrate transporter-like" evidence="13">
    <location>
        <begin position="487"/>
        <end position="569"/>
    </location>
</feature>
<evidence type="ECO:0000313" key="14">
    <source>
        <dbReference type="EMBL" id="WZN66124.1"/>
    </source>
</evidence>
<keyword evidence="7" id="KW-0406">Ion transport</keyword>
<keyword evidence="6" id="KW-0915">Sodium</keyword>
<evidence type="ECO:0000256" key="12">
    <source>
        <dbReference type="SAM" id="Phobius"/>
    </source>
</evidence>
<reference evidence="14 15" key="1">
    <citation type="submission" date="2024-03" db="EMBL/GenBank/DDBJ databases">
        <title>Complete genome sequence of the green alga Chloropicon roscoffensis RCC1871.</title>
        <authorList>
            <person name="Lemieux C."/>
            <person name="Pombert J.-F."/>
            <person name="Otis C."/>
            <person name="Turmel M."/>
        </authorList>
    </citation>
    <scope>NUCLEOTIDE SEQUENCE [LARGE SCALE GENOMIC DNA]</scope>
    <source>
        <strain evidence="14 15">RCC1871</strain>
    </source>
</reference>
<protein>
    <submittedName>
        <fullName evidence="14">Sodium:proton antiporter</fullName>
    </submittedName>
</protein>
<keyword evidence="3" id="KW-0050">Antiport</keyword>
<organism evidence="14 15">
    <name type="scientific">Chloropicon roscoffensis</name>
    <dbReference type="NCBI Taxonomy" id="1461544"/>
    <lineage>
        <taxon>Eukaryota</taxon>
        <taxon>Viridiplantae</taxon>
        <taxon>Chlorophyta</taxon>
        <taxon>Chloropicophyceae</taxon>
        <taxon>Chloropicales</taxon>
        <taxon>Chloropicaceae</taxon>
        <taxon>Chloropicon</taxon>
    </lineage>
</organism>
<dbReference type="PANTHER" id="PTHR43269">
    <property type="entry name" value="SODIUM/PROTON ANTIPORTER 1-RELATED"/>
    <property type="match status" value="1"/>
</dbReference>
<dbReference type="NCBIfam" id="NF038006">
    <property type="entry name" value="NhaD_1"/>
    <property type="match status" value="2"/>
</dbReference>
<evidence type="ECO:0000256" key="4">
    <source>
        <dbReference type="ARBA" id="ARBA00022692"/>
    </source>
</evidence>
<feature type="region of interest" description="Disordered" evidence="11">
    <location>
        <begin position="50"/>
        <end position="89"/>
    </location>
</feature>
<keyword evidence="5 12" id="KW-1133">Transmembrane helix</keyword>
<feature type="transmembrane region" description="Helical" evidence="12">
    <location>
        <begin position="150"/>
        <end position="170"/>
    </location>
</feature>
<evidence type="ECO:0000256" key="2">
    <source>
        <dbReference type="ARBA" id="ARBA00022448"/>
    </source>
</evidence>
<feature type="transmembrane region" description="Helical" evidence="12">
    <location>
        <begin position="603"/>
        <end position="621"/>
    </location>
</feature>
<evidence type="ECO:0000256" key="8">
    <source>
        <dbReference type="ARBA" id="ARBA00023136"/>
    </source>
</evidence>
<dbReference type="GO" id="GO:0006814">
    <property type="term" value="P:sodium ion transport"/>
    <property type="evidence" value="ECO:0007669"/>
    <property type="project" value="UniProtKB-KW"/>
</dbReference>
<feature type="transmembrane region" description="Helical" evidence="12">
    <location>
        <begin position="531"/>
        <end position="551"/>
    </location>
</feature>
<evidence type="ECO:0000256" key="1">
    <source>
        <dbReference type="ARBA" id="ARBA00004141"/>
    </source>
</evidence>
<keyword evidence="4 12" id="KW-0812">Transmembrane</keyword>
<keyword evidence="2" id="KW-0813">Transport</keyword>
<dbReference type="PANTHER" id="PTHR43269:SF2">
    <property type="entry name" value="SODIUM_PROTON ANTIPORTER 1-RELATED"/>
    <property type="match status" value="1"/>
</dbReference>
<proteinExistence type="inferred from homology"/>
<dbReference type="InterPro" id="IPR045016">
    <property type="entry name" value="NhaD-like"/>
</dbReference>
<feature type="transmembrane region" description="Helical" evidence="12">
    <location>
        <begin position="497"/>
        <end position="519"/>
    </location>
</feature>
<keyword evidence="15" id="KW-1185">Reference proteome</keyword>
<evidence type="ECO:0000259" key="13">
    <source>
        <dbReference type="Pfam" id="PF03600"/>
    </source>
</evidence>
<feature type="transmembrane region" description="Helical" evidence="12">
    <location>
        <begin position="406"/>
        <end position="426"/>
    </location>
</feature>
<evidence type="ECO:0000256" key="5">
    <source>
        <dbReference type="ARBA" id="ARBA00022989"/>
    </source>
</evidence>
<evidence type="ECO:0000256" key="3">
    <source>
        <dbReference type="ARBA" id="ARBA00022449"/>
    </source>
</evidence>
<feature type="transmembrane region" description="Helical" evidence="12">
    <location>
        <begin position="563"/>
        <end position="583"/>
    </location>
</feature>
<sequence length="624" mass="67662">MSSSSSSSTSISSFAKLANKNFHNNKLRSALFLFVLLFLSTWTYQHSSVGRRHLNRRSTPKDLTRGRGAVVGAGAATSENGTSAGGDGSVEVEGPISAERLNLTQTYEDLLDAVQQLGNESSVYYHADKVLTNFHKIEEECRRAHTSLDLTGHLVGLTGVGIFLVSYATVVCEEQLSKFAKYHKSVPMTVAAGLIWILIAFEYKIKAPWMLEEVESAFRTSFLEFGETFLFLVVAMTYVNAMEAMGVFKCVQSFLVEKRFTLKQLFWVTGVLSFVLSPLADNLTTALLMGAVIRSVGSADETFMTLSLVNIVVASNAGGAFSPFGDITTLMIWQKGKLGMVDFPHIVVPSLVNWLIPAYLIQKNLPEGRPPTSNERSRLSLNAFLVVLLFFFTVAMTALLHAWLKLPAVLGMMTGLGLLQLFGYGLEVSRGRAQKGSRGGKQWLLKQSRDRVVVSVGADDDGGEGDAEEGGGGHSAGHQQDQLLFSLLSKIDWDTLLFFYGVIVAVGGLGVMGYLSAIAEFGFNELGAKPANILIGGLSALIDNIPVLYAVLVANPVMPRADWMLVTLTSGCGGSILSFGSAAGVGLMGQEPKHYNFHRHLQWSWAIIIGYVASILVHFALNGF</sequence>
<evidence type="ECO:0000256" key="7">
    <source>
        <dbReference type="ARBA" id="ARBA00023065"/>
    </source>
</evidence>
<dbReference type="InterPro" id="IPR004680">
    <property type="entry name" value="Cit_transptr-like_dom"/>
</dbReference>
<feature type="transmembrane region" description="Helical" evidence="12">
    <location>
        <begin position="229"/>
        <end position="248"/>
    </location>
</feature>
<evidence type="ECO:0000256" key="10">
    <source>
        <dbReference type="ARBA" id="ARBA00025753"/>
    </source>
</evidence>
<dbReference type="AlphaFoldDB" id="A0AAX4PKB8"/>
<feature type="domain" description="Citrate transporter-like" evidence="13">
    <location>
        <begin position="210"/>
        <end position="414"/>
    </location>
</feature>
<comment type="subcellular location">
    <subcellularLocation>
        <location evidence="1">Membrane</location>
        <topology evidence="1">Multi-pass membrane protein</topology>
    </subcellularLocation>
</comment>
<accession>A0AAX4PKB8</accession>
<keyword evidence="8 12" id="KW-0472">Membrane</keyword>
<dbReference type="EMBL" id="CP151514">
    <property type="protein sequence ID" value="WZN66124.1"/>
    <property type="molecule type" value="Genomic_DNA"/>
</dbReference>
<dbReference type="Pfam" id="PF03600">
    <property type="entry name" value="CitMHS"/>
    <property type="match status" value="2"/>
</dbReference>
<name>A0AAX4PKB8_9CHLO</name>
<dbReference type="Proteomes" id="UP001472866">
    <property type="component" value="Chromosome 14"/>
</dbReference>